<dbReference type="OrthoDB" id="7510023at2"/>
<reference evidence="3" key="1">
    <citation type="submission" date="2011-03" db="EMBL/GenBank/DDBJ databases">
        <title>Draft genome sequence of Brevundimonas diminuta.</title>
        <authorList>
            <person name="Brown P.J.B."/>
            <person name="Buechlein A."/>
            <person name="Hemmerich C."/>
            <person name="Brun Y.V."/>
        </authorList>
    </citation>
    <scope>NUCLEOTIDE SEQUENCE [LARGE SCALE GENOMIC DNA]</scope>
    <source>
        <strain evidence="3">C19</strain>
    </source>
</reference>
<protein>
    <submittedName>
        <fullName evidence="2">Putative membrane protein</fullName>
    </submittedName>
</protein>
<organism evidence="2 3">
    <name type="scientific">Asticcacaulis biprosthecium C19</name>
    <dbReference type="NCBI Taxonomy" id="715226"/>
    <lineage>
        <taxon>Bacteria</taxon>
        <taxon>Pseudomonadati</taxon>
        <taxon>Pseudomonadota</taxon>
        <taxon>Alphaproteobacteria</taxon>
        <taxon>Caulobacterales</taxon>
        <taxon>Caulobacteraceae</taxon>
        <taxon>Asticcacaulis</taxon>
    </lineage>
</organism>
<sequence>MTDEKKPGLSLPMRRGIACAGIMVFLFFYVWVVASLGQLIRGGPITALIFYALAGTLWGLPLIPLIAWSERYQWKKKK</sequence>
<dbReference type="HOGENOM" id="CLU_179280_1_0_5"/>
<accession>F4QQK0</accession>
<keyword evidence="3" id="KW-1185">Reference proteome</keyword>
<evidence type="ECO:0000313" key="3">
    <source>
        <dbReference type="Proteomes" id="UP000006512"/>
    </source>
</evidence>
<keyword evidence="1" id="KW-1133">Transmembrane helix</keyword>
<evidence type="ECO:0000313" key="2">
    <source>
        <dbReference type="EMBL" id="EGF90487.1"/>
    </source>
</evidence>
<feature type="transmembrane region" description="Helical" evidence="1">
    <location>
        <begin position="48"/>
        <end position="68"/>
    </location>
</feature>
<keyword evidence="1" id="KW-0472">Membrane</keyword>
<dbReference type="STRING" id="715226.ABI_35100"/>
<dbReference type="eggNOG" id="ENOG5030Z3C">
    <property type="taxonomic scope" value="Bacteria"/>
</dbReference>
<dbReference type="AlphaFoldDB" id="F4QQK0"/>
<gene>
    <name evidence="2" type="ORF">ABI_35100</name>
</gene>
<keyword evidence="1" id="KW-0812">Transmembrane</keyword>
<dbReference type="Pfam" id="PF11003">
    <property type="entry name" value="DUF2842"/>
    <property type="match status" value="1"/>
</dbReference>
<dbReference type="Proteomes" id="UP000006512">
    <property type="component" value="Unassembled WGS sequence"/>
</dbReference>
<dbReference type="EMBL" id="GL883079">
    <property type="protein sequence ID" value="EGF90487.1"/>
    <property type="molecule type" value="Genomic_DNA"/>
</dbReference>
<name>F4QQK0_9CAUL</name>
<feature type="transmembrane region" description="Helical" evidence="1">
    <location>
        <begin position="16"/>
        <end position="36"/>
    </location>
</feature>
<proteinExistence type="predicted"/>
<dbReference type="InterPro" id="IPR021265">
    <property type="entry name" value="DUF2842"/>
</dbReference>
<dbReference type="RefSeq" id="WP_006274291.1">
    <property type="nucleotide sequence ID" value="NZ_GL883079.1"/>
</dbReference>
<evidence type="ECO:0000256" key="1">
    <source>
        <dbReference type="SAM" id="Phobius"/>
    </source>
</evidence>